<dbReference type="UniPathway" id="UPA00834">
    <property type="reaction ID" value="UER00712"/>
</dbReference>
<reference evidence="10 11" key="1">
    <citation type="submission" date="2016-10" db="EMBL/GenBank/DDBJ databases">
        <authorList>
            <person name="de Groot N.N."/>
        </authorList>
    </citation>
    <scope>NUCLEOTIDE SEQUENCE [LARGE SCALE GENOMIC DNA]</scope>
    <source>
        <strain evidence="10 11">DSM 21771</strain>
    </source>
</reference>
<feature type="transmembrane region" description="Helical" evidence="9">
    <location>
        <begin position="190"/>
        <end position="211"/>
    </location>
</feature>
<comment type="pathway">
    <text evidence="9">Porphyrin-containing compound metabolism; heme O biosynthesis; heme O from protoheme: step 1/1.</text>
</comment>
<feature type="transmembrane region" description="Helical" evidence="9">
    <location>
        <begin position="67"/>
        <end position="91"/>
    </location>
</feature>
<keyword evidence="5 9" id="KW-1133">Transmembrane helix</keyword>
<evidence type="ECO:0000256" key="7">
    <source>
        <dbReference type="ARBA" id="ARBA00023136"/>
    </source>
</evidence>
<evidence type="ECO:0000256" key="6">
    <source>
        <dbReference type="ARBA" id="ARBA00023133"/>
    </source>
</evidence>
<sequence>MKSNTAVKAAEALEEKQGTVEKTADKPWKIYFELAKPGIVMSNLLTAFAGFYLAVEYTSGYSLGGNFHILLLTMLGIALVLAGGTTLNNYIDRDIDPLMESKKERPTVKGTIEPKKVLYAGLLQSAVGIAALLAIQPMAAFIAMIGLVVYVMAYSMWLKRTHSLNTVVGSLAGAVPPLIGWAAVDPGLHMYAWLMFAVMFMWQPPHFLALAMMRVEEYRYAGIPMLPVVAGFRMTKRQILVYITALIPISLLLFGFGMIYTIVAAALGIGWLALGLKGVRSKDDTKWARSMFMYSLSYLTVLFVIMVVVHI</sequence>
<dbReference type="InterPro" id="IPR006369">
    <property type="entry name" value="Protohaem_IX_farnesylTrfase"/>
</dbReference>
<dbReference type="InterPro" id="IPR044878">
    <property type="entry name" value="UbiA_sf"/>
</dbReference>
<dbReference type="Proteomes" id="UP000198853">
    <property type="component" value="Unassembled WGS sequence"/>
</dbReference>
<comment type="function">
    <text evidence="9">Converts heme B (protoheme IX) to heme O by substitution of the vinyl group on carbon 2 of heme B porphyrin ring with a hydroxyethyl farnesyl side group.</text>
</comment>
<keyword evidence="6 9" id="KW-0350">Heme biosynthesis</keyword>
<feature type="transmembrane region" description="Helical" evidence="9">
    <location>
        <begin position="117"/>
        <end position="135"/>
    </location>
</feature>
<keyword evidence="7 9" id="KW-0472">Membrane</keyword>
<keyword evidence="4 9" id="KW-0812">Transmembrane</keyword>
<comment type="catalytic activity">
    <reaction evidence="8 9">
        <text>heme b + (2E,6E)-farnesyl diphosphate + H2O = Fe(II)-heme o + diphosphate</text>
        <dbReference type="Rhea" id="RHEA:28070"/>
        <dbReference type="ChEBI" id="CHEBI:15377"/>
        <dbReference type="ChEBI" id="CHEBI:33019"/>
        <dbReference type="ChEBI" id="CHEBI:60344"/>
        <dbReference type="ChEBI" id="CHEBI:60530"/>
        <dbReference type="ChEBI" id="CHEBI:175763"/>
        <dbReference type="EC" id="2.5.1.141"/>
    </reaction>
</comment>
<dbReference type="GO" id="GO:0008495">
    <property type="term" value="F:protoheme IX farnesyltransferase activity"/>
    <property type="evidence" value="ECO:0007669"/>
    <property type="project" value="UniProtKB-UniRule"/>
</dbReference>
<comment type="miscellaneous">
    <text evidence="9">Carbon 2 of the heme B porphyrin ring is defined according to the Fischer nomenclature.</text>
</comment>
<proteinExistence type="inferred from homology"/>
<comment type="similarity">
    <text evidence="9">Belongs to the UbiA prenyltransferase family. Protoheme IX farnesyltransferase subfamily.</text>
</comment>
<keyword evidence="2 9" id="KW-1003">Cell membrane</keyword>
<dbReference type="InterPro" id="IPR000537">
    <property type="entry name" value="UbiA_prenyltransferase"/>
</dbReference>
<evidence type="ECO:0000256" key="5">
    <source>
        <dbReference type="ARBA" id="ARBA00022989"/>
    </source>
</evidence>
<evidence type="ECO:0000256" key="2">
    <source>
        <dbReference type="ARBA" id="ARBA00022475"/>
    </source>
</evidence>
<gene>
    <name evidence="9" type="primary">ctaB</name>
    <name evidence="10" type="ORF">SAMN04488123_10491</name>
</gene>
<evidence type="ECO:0000256" key="4">
    <source>
        <dbReference type="ARBA" id="ARBA00022692"/>
    </source>
</evidence>
<evidence type="ECO:0000313" key="11">
    <source>
        <dbReference type="Proteomes" id="UP000198853"/>
    </source>
</evidence>
<comment type="subcellular location">
    <subcellularLocation>
        <location evidence="9">Cell membrane</location>
        <topology evidence="9">Multi-pass membrane protein</topology>
    </subcellularLocation>
    <subcellularLocation>
        <location evidence="1">Membrane</location>
        <topology evidence="1">Multi-pass membrane protein</topology>
    </subcellularLocation>
</comment>
<dbReference type="AlphaFoldDB" id="A0A1G8MCE2"/>
<feature type="transmembrane region" description="Helical" evidence="9">
    <location>
        <begin position="141"/>
        <end position="157"/>
    </location>
</feature>
<dbReference type="EMBL" id="FNEN01000004">
    <property type="protein sequence ID" value="SDI65552.1"/>
    <property type="molecule type" value="Genomic_DNA"/>
</dbReference>
<dbReference type="OrthoDB" id="9814417at2"/>
<dbReference type="PANTHER" id="PTHR43448:SF2">
    <property type="entry name" value="PROTOHEME IX FARNESYLTRANSFERASE, MITOCHONDRIAL"/>
    <property type="match status" value="1"/>
</dbReference>
<dbReference type="RefSeq" id="WP_090397229.1">
    <property type="nucleotide sequence ID" value="NZ_FNEN01000004.1"/>
</dbReference>
<evidence type="ECO:0000256" key="9">
    <source>
        <dbReference type="HAMAP-Rule" id="MF_00154"/>
    </source>
</evidence>
<dbReference type="HAMAP" id="MF_00154">
    <property type="entry name" value="CyoE_CtaB"/>
    <property type="match status" value="1"/>
</dbReference>
<feature type="transmembrane region" description="Helical" evidence="9">
    <location>
        <begin position="164"/>
        <end position="184"/>
    </location>
</feature>
<dbReference type="CDD" id="cd13957">
    <property type="entry name" value="PT_UbiA_Cox10"/>
    <property type="match status" value="1"/>
</dbReference>
<dbReference type="PANTHER" id="PTHR43448">
    <property type="entry name" value="PROTOHEME IX FARNESYLTRANSFERASE, MITOCHONDRIAL"/>
    <property type="match status" value="1"/>
</dbReference>
<feature type="transmembrane region" description="Helical" evidence="9">
    <location>
        <begin position="34"/>
        <end position="55"/>
    </location>
</feature>
<protein>
    <recommendedName>
        <fullName evidence="9">Protoheme IX farnesyltransferase</fullName>
        <ecNumber evidence="9">2.5.1.141</ecNumber>
    </recommendedName>
    <alternativeName>
        <fullName evidence="9">Heme B farnesyltransferase</fullName>
    </alternativeName>
    <alternativeName>
        <fullName evidence="9">Heme O synthase</fullName>
    </alternativeName>
</protein>
<feature type="transmembrane region" description="Helical" evidence="9">
    <location>
        <begin position="292"/>
        <end position="309"/>
    </location>
</feature>
<evidence type="ECO:0000256" key="8">
    <source>
        <dbReference type="ARBA" id="ARBA00047690"/>
    </source>
</evidence>
<keyword evidence="11" id="KW-1185">Reference proteome</keyword>
<dbReference type="NCBIfam" id="TIGR01473">
    <property type="entry name" value="cyoE_ctaB"/>
    <property type="match status" value="1"/>
</dbReference>
<feature type="transmembrane region" description="Helical" evidence="9">
    <location>
        <begin position="239"/>
        <end position="272"/>
    </location>
</feature>
<dbReference type="GO" id="GO:0048034">
    <property type="term" value="P:heme O biosynthetic process"/>
    <property type="evidence" value="ECO:0007669"/>
    <property type="project" value="UniProtKB-UniRule"/>
</dbReference>
<name>A0A1G8MCE2_9BACI</name>
<evidence type="ECO:0000256" key="3">
    <source>
        <dbReference type="ARBA" id="ARBA00022679"/>
    </source>
</evidence>
<dbReference type="Pfam" id="PF01040">
    <property type="entry name" value="UbiA"/>
    <property type="match status" value="1"/>
</dbReference>
<dbReference type="NCBIfam" id="NF003349">
    <property type="entry name" value="PRK04375.1-2"/>
    <property type="match status" value="1"/>
</dbReference>
<keyword evidence="3 9" id="KW-0808">Transferase</keyword>
<dbReference type="Gene3D" id="1.10.357.140">
    <property type="entry name" value="UbiA prenyltransferase"/>
    <property type="match status" value="1"/>
</dbReference>
<comment type="subunit">
    <text evidence="9">Interacts with CtaA.</text>
</comment>
<dbReference type="EC" id="2.5.1.141" evidence="9"/>
<organism evidence="10 11">
    <name type="scientific">Natribacillus halophilus</name>
    <dbReference type="NCBI Taxonomy" id="549003"/>
    <lineage>
        <taxon>Bacteria</taxon>
        <taxon>Bacillati</taxon>
        <taxon>Bacillota</taxon>
        <taxon>Bacilli</taxon>
        <taxon>Bacillales</taxon>
        <taxon>Bacillaceae</taxon>
        <taxon>Natribacillus</taxon>
    </lineage>
</organism>
<accession>A0A1G8MCE2</accession>
<evidence type="ECO:0000313" key="10">
    <source>
        <dbReference type="EMBL" id="SDI65552.1"/>
    </source>
</evidence>
<dbReference type="GO" id="GO:0005886">
    <property type="term" value="C:plasma membrane"/>
    <property type="evidence" value="ECO:0007669"/>
    <property type="project" value="UniProtKB-SubCell"/>
</dbReference>
<evidence type="ECO:0000256" key="1">
    <source>
        <dbReference type="ARBA" id="ARBA00004141"/>
    </source>
</evidence>